<dbReference type="InterPro" id="IPR000048">
    <property type="entry name" value="IQ_motif_EF-hand-BS"/>
</dbReference>
<organism evidence="1 2">
    <name type="scientific">Galbula dea</name>
    <dbReference type="NCBI Taxonomy" id="1109041"/>
    <lineage>
        <taxon>Eukaryota</taxon>
        <taxon>Metazoa</taxon>
        <taxon>Chordata</taxon>
        <taxon>Craniata</taxon>
        <taxon>Vertebrata</taxon>
        <taxon>Euteleostomi</taxon>
        <taxon>Archelosauria</taxon>
        <taxon>Archosauria</taxon>
        <taxon>Dinosauria</taxon>
        <taxon>Saurischia</taxon>
        <taxon>Theropoda</taxon>
        <taxon>Coelurosauria</taxon>
        <taxon>Aves</taxon>
        <taxon>Neognathae</taxon>
        <taxon>Neoaves</taxon>
        <taxon>Telluraves</taxon>
        <taxon>Coraciimorphae</taxon>
        <taxon>Piciformes</taxon>
        <taxon>Galbulidae</taxon>
        <taxon>Galbula</taxon>
    </lineage>
</organism>
<comment type="caution">
    <text evidence="1">The sequence shown here is derived from an EMBL/GenBank/DDBJ whole genome shotgun (WGS) entry which is preliminary data.</text>
</comment>
<dbReference type="AlphaFoldDB" id="A0A7K9SDF7"/>
<accession>A0A7K9SDF7</accession>
<evidence type="ECO:0000313" key="2">
    <source>
        <dbReference type="Proteomes" id="UP000566440"/>
    </source>
</evidence>
<keyword evidence="2" id="KW-1185">Reference proteome</keyword>
<dbReference type="PANTHER" id="PTHR35978">
    <property type="entry name" value="IQ DOMAIN-CONTAINING PROTEIN M"/>
    <property type="match status" value="1"/>
</dbReference>
<protein>
    <submittedName>
        <fullName evidence="1">IQCM protein</fullName>
    </submittedName>
</protein>
<dbReference type="SMART" id="SM00015">
    <property type="entry name" value="IQ"/>
    <property type="match status" value="1"/>
</dbReference>
<proteinExistence type="predicted"/>
<dbReference type="EMBL" id="VWZX01000315">
    <property type="protein sequence ID" value="NXI34239.1"/>
    <property type="molecule type" value="Genomic_DNA"/>
</dbReference>
<gene>
    <name evidence="1" type="primary">Iqcm</name>
    <name evidence="1" type="ORF">GALDEA_R00747</name>
</gene>
<feature type="non-terminal residue" evidence="1">
    <location>
        <position position="411"/>
    </location>
</feature>
<feature type="non-terminal residue" evidence="1">
    <location>
        <position position="1"/>
    </location>
</feature>
<dbReference type="OrthoDB" id="6288272at2759"/>
<evidence type="ECO:0000313" key="1">
    <source>
        <dbReference type="EMBL" id="NXI34239.1"/>
    </source>
</evidence>
<dbReference type="Pfam" id="PF00612">
    <property type="entry name" value="IQ"/>
    <property type="match status" value="1"/>
</dbReference>
<reference evidence="1 2" key="1">
    <citation type="submission" date="2019-09" db="EMBL/GenBank/DDBJ databases">
        <title>Bird 10,000 Genomes (B10K) Project - Family phase.</title>
        <authorList>
            <person name="Zhang G."/>
        </authorList>
    </citation>
    <scope>NUCLEOTIDE SEQUENCE [LARGE SCALE GENOMIC DNA]</scope>
    <source>
        <strain evidence="1">B10K-DU-001-62</strain>
        <tissue evidence="1">Muscle</tissue>
    </source>
</reference>
<dbReference type="PANTHER" id="PTHR35978:SF1">
    <property type="entry name" value="IQ DOMAIN-CONTAINING PROTEIN M"/>
    <property type="match status" value="1"/>
</dbReference>
<sequence>QKCHRSLSSQQLSGPYCIWGSTQTPVSAPSSLENKANSSHKEAFGKASWKRVSQHDSWLEKKLSKLDESALSVMLSPAFPEKAIRGEEAYTHLSPQYLMEQEETISVTKLLAQIDSVSRALENEKKENFSSCRSLDSPCAFPRPYGIPGFQITHKGKAYQDWRGMIAKNTVKKYSQERQKRLKGKETMADLQANKKKSAVASAKTGKRNMRDKHLDLQKWKKKAAQLEDFQAFCVSKKHPRSKELLRAVICIQRYVRGWLERRAFKRVKIKSTSHGPSLLAVVRHYRTMIAGIKARAGALDLSTPLHYLELEEWMDKKKFYEALFSKRESDKKMNRKDLAGFLRDCGYPVPASGVQRVLQLVCPASGITVRSIKKHQAVEMAFTLFPPRGAKVKNIIKVPLPWLNTVTDGK</sequence>
<name>A0A7K9SDF7_9PICI</name>
<dbReference type="PROSITE" id="PS50096">
    <property type="entry name" value="IQ"/>
    <property type="match status" value="1"/>
</dbReference>
<dbReference type="Proteomes" id="UP000566440">
    <property type="component" value="Unassembled WGS sequence"/>
</dbReference>